<protein>
    <submittedName>
        <fullName evidence="2">Uncharacterized protein</fullName>
    </submittedName>
</protein>
<evidence type="ECO:0000313" key="3">
    <source>
        <dbReference type="Proteomes" id="UP000318529"/>
    </source>
</evidence>
<feature type="transmembrane region" description="Helical" evidence="1">
    <location>
        <begin position="21"/>
        <end position="38"/>
    </location>
</feature>
<evidence type="ECO:0000313" key="2">
    <source>
        <dbReference type="EMBL" id="TWA85152.1"/>
    </source>
</evidence>
<keyword evidence="1" id="KW-0472">Membrane</keyword>
<evidence type="ECO:0000256" key="1">
    <source>
        <dbReference type="SAM" id="Phobius"/>
    </source>
</evidence>
<keyword evidence="1" id="KW-1133">Transmembrane helix</keyword>
<gene>
    <name evidence="2" type="ORF">FBZ83_104424</name>
</gene>
<feature type="transmembrane region" description="Helical" evidence="1">
    <location>
        <begin position="44"/>
        <end position="66"/>
    </location>
</feature>
<comment type="caution">
    <text evidence="2">The sequence shown here is derived from an EMBL/GenBank/DDBJ whole genome shotgun (WGS) entry which is preliminary data.</text>
</comment>
<dbReference type="EMBL" id="VITH01000004">
    <property type="protein sequence ID" value="TWA85152.1"/>
    <property type="molecule type" value="Genomic_DNA"/>
</dbReference>
<dbReference type="Proteomes" id="UP000318529">
    <property type="component" value="Unassembled WGS sequence"/>
</dbReference>
<organism evidence="2 3">
    <name type="scientific">Azospirillum brasilense</name>
    <dbReference type="NCBI Taxonomy" id="192"/>
    <lineage>
        <taxon>Bacteria</taxon>
        <taxon>Pseudomonadati</taxon>
        <taxon>Pseudomonadota</taxon>
        <taxon>Alphaproteobacteria</taxon>
        <taxon>Rhodospirillales</taxon>
        <taxon>Azospirillaceae</taxon>
        <taxon>Azospirillum</taxon>
    </lineage>
</organism>
<proteinExistence type="predicted"/>
<name>A0A560CJT8_AZOBR</name>
<accession>A0A560CJT8</accession>
<dbReference type="RefSeq" id="WP_145682493.1">
    <property type="nucleotide sequence ID" value="NZ_VITH01000004.1"/>
</dbReference>
<keyword evidence="1" id="KW-0812">Transmembrane</keyword>
<sequence length="88" mass="8825">MTERTDKANNRPTYTVEPTTMAAIGSVGAVCGAFRAVMKGGNFFAILAAAAVAGLACAIVGAVVSLHRKAEGDDASPMNGASTEPAEP</sequence>
<dbReference type="AlphaFoldDB" id="A0A560CJT8"/>
<reference evidence="2 3" key="1">
    <citation type="submission" date="2019-06" db="EMBL/GenBank/DDBJ databases">
        <title>Genomic Encyclopedia of Type Strains, Phase IV (KMG-V): Genome sequencing to study the core and pangenomes of soil and plant-associated prokaryotes.</title>
        <authorList>
            <person name="Whitman W."/>
        </authorList>
    </citation>
    <scope>NUCLEOTIDE SEQUENCE [LARGE SCALE GENOMIC DNA]</scope>
    <source>
        <strain evidence="2 3">BR 11650</strain>
    </source>
</reference>